<dbReference type="EMBL" id="AHNR02000056">
    <property type="protein sequence ID" value="EKR54133.1"/>
    <property type="molecule type" value="Genomic_DNA"/>
</dbReference>
<gene>
    <name evidence="1" type="ORF">LEP1GSC105_4951</name>
</gene>
<evidence type="ECO:0000313" key="2">
    <source>
        <dbReference type="Proteomes" id="UP000001340"/>
    </source>
</evidence>
<sequence>MNLHINYKRNKKINLAHFNPSVFFIRNLLSIPDTPRKPLVFR</sequence>
<dbReference type="Proteomes" id="UP000001340">
    <property type="component" value="Unassembled WGS sequence"/>
</dbReference>
<comment type="caution">
    <text evidence="1">The sequence shown here is derived from an EMBL/GenBank/DDBJ whole genome shotgun (WGS) entry which is preliminary data.</text>
</comment>
<proteinExistence type="predicted"/>
<dbReference type="AlphaFoldDB" id="A0A0E2D2D1"/>
<name>A0A0E2D2D1_LEPIR</name>
<accession>A0A0E2D2D1</accession>
<evidence type="ECO:0000313" key="1">
    <source>
        <dbReference type="EMBL" id="EKR54133.1"/>
    </source>
</evidence>
<protein>
    <submittedName>
        <fullName evidence="1">Uncharacterized protein</fullName>
    </submittedName>
</protein>
<reference evidence="1 2" key="1">
    <citation type="submission" date="2012-10" db="EMBL/GenBank/DDBJ databases">
        <authorList>
            <person name="Harkins D.M."/>
            <person name="Durkin A.S."/>
            <person name="Brinkac L.M."/>
            <person name="Haft D.H."/>
            <person name="Selengut J.D."/>
            <person name="Sanka R."/>
            <person name="DePew J."/>
            <person name="Purushe J."/>
            <person name="Chanthongthip A."/>
            <person name="Lattana O."/>
            <person name="Phetsouvanh R."/>
            <person name="Newton P.N."/>
            <person name="Vinetz J.M."/>
            <person name="Sutton G.G."/>
            <person name="Nierman W.C."/>
            <person name="Fouts D.E."/>
        </authorList>
    </citation>
    <scope>NUCLEOTIDE SEQUENCE [LARGE SCALE GENOMIC DNA]</scope>
    <source>
        <strain evidence="1 2">UI 12758</strain>
    </source>
</reference>
<organism evidence="1 2">
    <name type="scientific">Leptospira interrogans str. UI 12758</name>
    <dbReference type="NCBI Taxonomy" id="1049938"/>
    <lineage>
        <taxon>Bacteria</taxon>
        <taxon>Pseudomonadati</taxon>
        <taxon>Spirochaetota</taxon>
        <taxon>Spirochaetia</taxon>
        <taxon>Leptospirales</taxon>
        <taxon>Leptospiraceae</taxon>
        <taxon>Leptospira</taxon>
    </lineage>
</organism>